<dbReference type="STRING" id="796925.A0A137NY92"/>
<proteinExistence type="inferred from homology"/>
<evidence type="ECO:0000256" key="1">
    <source>
        <dbReference type="ARBA" id="ARBA00009003"/>
    </source>
</evidence>
<dbReference type="Gene3D" id="3.90.550.20">
    <property type="match status" value="1"/>
</dbReference>
<dbReference type="EMBL" id="KQ964619">
    <property type="protein sequence ID" value="KXN67682.1"/>
    <property type="molecule type" value="Genomic_DNA"/>
</dbReference>
<dbReference type="GO" id="GO:0006487">
    <property type="term" value="P:protein N-linked glycosylation"/>
    <property type="evidence" value="ECO:0007669"/>
    <property type="project" value="TreeGrafter"/>
</dbReference>
<organism evidence="2 3">
    <name type="scientific">Conidiobolus coronatus (strain ATCC 28846 / CBS 209.66 / NRRL 28638)</name>
    <name type="common">Delacroixia coronata</name>
    <dbReference type="NCBI Taxonomy" id="796925"/>
    <lineage>
        <taxon>Eukaryota</taxon>
        <taxon>Fungi</taxon>
        <taxon>Fungi incertae sedis</taxon>
        <taxon>Zoopagomycota</taxon>
        <taxon>Entomophthoromycotina</taxon>
        <taxon>Entomophthoromycetes</taxon>
        <taxon>Entomophthorales</taxon>
        <taxon>Ancylistaceae</taxon>
        <taxon>Conidiobolus</taxon>
    </lineage>
</organism>
<protein>
    <submittedName>
        <fullName evidence="2">Glycosyltransferase family 32 protein</fullName>
    </submittedName>
</protein>
<dbReference type="InterPro" id="IPR039367">
    <property type="entry name" value="Och1-like"/>
</dbReference>
<dbReference type="Proteomes" id="UP000070444">
    <property type="component" value="Unassembled WGS sequence"/>
</dbReference>
<dbReference type="Pfam" id="PF04488">
    <property type="entry name" value="Gly_transf_sug"/>
    <property type="match status" value="1"/>
</dbReference>
<dbReference type="GO" id="GO:0000009">
    <property type="term" value="F:alpha-1,6-mannosyltransferase activity"/>
    <property type="evidence" value="ECO:0007669"/>
    <property type="project" value="InterPro"/>
</dbReference>
<evidence type="ECO:0000313" key="3">
    <source>
        <dbReference type="Proteomes" id="UP000070444"/>
    </source>
</evidence>
<accession>A0A137NY92</accession>
<sequence length="199" mass="22973">MQEKKILAFDLWRYAKIYDEGGLYADSDVFKAREFETSMTKLGGCKVIVGVEADARDLGDWWVGKMQRPLQFIQWSFYAAPKHPMFKFVIDRVIQKLTYRLQREDDIITKEVEELTGPAIWSDSIKEYIQLAVGVNLEKDMVCGQSYIYKDVCVLNIMAMGLNTASDHSCKNIPEQDNFIINIHKFDGSWKDDFTGGKF</sequence>
<dbReference type="SUPFAM" id="SSF53448">
    <property type="entry name" value="Nucleotide-diphospho-sugar transferases"/>
    <property type="match status" value="1"/>
</dbReference>
<comment type="similarity">
    <text evidence="1">Belongs to the glycosyltransferase 32 family.</text>
</comment>
<name>A0A137NY92_CONC2</name>
<reference evidence="2 3" key="1">
    <citation type="journal article" date="2015" name="Genome Biol. Evol.">
        <title>Phylogenomic analyses indicate that early fungi evolved digesting cell walls of algal ancestors of land plants.</title>
        <authorList>
            <person name="Chang Y."/>
            <person name="Wang S."/>
            <person name="Sekimoto S."/>
            <person name="Aerts A.L."/>
            <person name="Choi C."/>
            <person name="Clum A."/>
            <person name="LaButti K.M."/>
            <person name="Lindquist E.A."/>
            <person name="Yee Ngan C."/>
            <person name="Ohm R.A."/>
            <person name="Salamov A.A."/>
            <person name="Grigoriev I.V."/>
            <person name="Spatafora J.W."/>
            <person name="Berbee M.L."/>
        </authorList>
    </citation>
    <scope>NUCLEOTIDE SEQUENCE [LARGE SCALE GENOMIC DNA]</scope>
    <source>
        <strain evidence="2 3">NRRL 28638</strain>
    </source>
</reference>
<dbReference type="GO" id="GO:0000136">
    <property type="term" value="C:mannan polymerase complex"/>
    <property type="evidence" value="ECO:0007669"/>
    <property type="project" value="TreeGrafter"/>
</dbReference>
<dbReference type="PANTHER" id="PTHR31834:SF1">
    <property type="entry name" value="INITIATION-SPECIFIC ALPHA-1,6-MANNOSYLTRANSFERASE"/>
    <property type="match status" value="1"/>
</dbReference>
<dbReference type="InterPro" id="IPR007577">
    <property type="entry name" value="GlycoTrfase_DXD_sugar-bd_CS"/>
</dbReference>
<dbReference type="AlphaFoldDB" id="A0A137NY92"/>
<dbReference type="OrthoDB" id="409543at2759"/>
<gene>
    <name evidence="2" type="ORF">CONCODRAFT_80036</name>
</gene>
<dbReference type="InterPro" id="IPR029044">
    <property type="entry name" value="Nucleotide-diphossugar_trans"/>
</dbReference>
<keyword evidence="3" id="KW-1185">Reference proteome</keyword>
<keyword evidence="2" id="KW-0808">Transferase</keyword>
<evidence type="ECO:0000313" key="2">
    <source>
        <dbReference type="EMBL" id="KXN67682.1"/>
    </source>
</evidence>
<dbReference type="PANTHER" id="PTHR31834">
    <property type="entry name" value="INITIATION-SPECIFIC ALPHA-1,6-MANNOSYLTRANSFERASE"/>
    <property type="match status" value="1"/>
</dbReference>